<organism evidence="2 4">
    <name type="scientific">Phytophthora cactorum</name>
    <dbReference type="NCBI Taxonomy" id="29920"/>
    <lineage>
        <taxon>Eukaryota</taxon>
        <taxon>Sar</taxon>
        <taxon>Stramenopiles</taxon>
        <taxon>Oomycota</taxon>
        <taxon>Peronosporomycetes</taxon>
        <taxon>Peronosporales</taxon>
        <taxon>Peronosporaceae</taxon>
        <taxon>Phytophthora</taxon>
    </lineage>
</organism>
<feature type="region of interest" description="Disordered" evidence="1">
    <location>
        <begin position="1"/>
        <end position="249"/>
    </location>
</feature>
<dbReference type="VEuPathDB" id="FungiDB:PC110_g22913"/>
<feature type="compositionally biased region" description="Acidic residues" evidence="1">
    <location>
        <begin position="185"/>
        <end position="194"/>
    </location>
</feature>
<evidence type="ECO:0000256" key="1">
    <source>
        <dbReference type="SAM" id="MobiDB-lite"/>
    </source>
</evidence>
<evidence type="ECO:0000313" key="3">
    <source>
        <dbReference type="EMBL" id="KAG2946256.1"/>
    </source>
</evidence>
<feature type="region of interest" description="Disordered" evidence="1">
    <location>
        <begin position="608"/>
        <end position="683"/>
    </location>
</feature>
<evidence type="ECO:0000313" key="4">
    <source>
        <dbReference type="Proteomes" id="UP000735874"/>
    </source>
</evidence>
<dbReference type="VEuPathDB" id="FungiDB:PC110_g23315"/>
<accession>A0A8T0ZP18</accession>
<name>A0A8T0ZP18_9STRA</name>
<gene>
    <name evidence="2" type="ORF">PC113_g4924</name>
    <name evidence="3" type="ORF">PC117_g7766</name>
</gene>
<feature type="compositionally biased region" description="Polar residues" evidence="1">
    <location>
        <begin position="401"/>
        <end position="422"/>
    </location>
</feature>
<feature type="compositionally biased region" description="Polar residues" evidence="1">
    <location>
        <begin position="16"/>
        <end position="25"/>
    </location>
</feature>
<reference evidence="2" key="1">
    <citation type="submission" date="2018-10" db="EMBL/GenBank/DDBJ databases">
        <title>Effector identification in a new, highly contiguous assembly of the strawberry crown rot pathogen Phytophthora cactorum.</title>
        <authorList>
            <person name="Armitage A.D."/>
            <person name="Nellist C.F."/>
            <person name="Bates H."/>
            <person name="Vickerstaff R.J."/>
            <person name="Harrison R.J."/>
        </authorList>
    </citation>
    <scope>NUCLEOTIDE SEQUENCE</scope>
    <source>
        <strain evidence="2">15-7</strain>
        <strain evidence="3">4040</strain>
    </source>
</reference>
<dbReference type="AlphaFoldDB" id="A0A8T0ZP18"/>
<feature type="compositionally biased region" description="Basic and acidic residues" evidence="1">
    <location>
        <begin position="69"/>
        <end position="84"/>
    </location>
</feature>
<protein>
    <submittedName>
        <fullName evidence="2">Uncharacterized protein</fullName>
    </submittedName>
</protein>
<proteinExistence type="predicted"/>
<comment type="caution">
    <text evidence="2">The sequence shown here is derived from an EMBL/GenBank/DDBJ whole genome shotgun (WGS) entry which is preliminary data.</text>
</comment>
<dbReference type="EMBL" id="RCMK01000162">
    <property type="protein sequence ID" value="KAG2946256.1"/>
    <property type="molecule type" value="Genomic_DNA"/>
</dbReference>
<evidence type="ECO:0000313" key="2">
    <source>
        <dbReference type="EMBL" id="KAG2864034.1"/>
    </source>
</evidence>
<dbReference type="EMBL" id="RCMG01000090">
    <property type="protein sequence ID" value="KAG2864034.1"/>
    <property type="molecule type" value="Genomic_DNA"/>
</dbReference>
<feature type="compositionally biased region" description="Basic and acidic residues" evidence="1">
    <location>
        <begin position="664"/>
        <end position="675"/>
    </location>
</feature>
<feature type="compositionally biased region" description="Basic and acidic residues" evidence="1">
    <location>
        <begin position="92"/>
        <end position="102"/>
    </location>
</feature>
<feature type="compositionally biased region" description="Pro residues" evidence="1">
    <location>
        <begin position="608"/>
        <end position="622"/>
    </location>
</feature>
<dbReference type="Proteomes" id="UP000736787">
    <property type="component" value="Unassembled WGS sequence"/>
</dbReference>
<sequence>MPHVGASRGAIAHANSAATKQQTKNSKPRGKGSALQEVTEVASKAVTSSSDAPADTGASSRRSRSPSLPKDDDPNPRFAVREHSPGTVAEATAEHDGSHSEEAAGECTPLPSEDGRKSVHSLGSDHGGHSPTSPADVAMDSSNTRADEDDKPRRVLRNLSFSEGRERTQVAMAAAEHSKHRMLLDSDEEEEEGAVNEPQEISNDLDRQQEDFQAAQRVRRRSTTGSHSPGHDRSPSREGVAPHPRGYWPPEPSSGAELYLVQLVAPRGLIGGHTSKGAYEHTLVQRNPLFIENIEAARCVLLAPHRIPLKEFTTRRKKPENRGGLHPVWGYPWVCPENYQSWGAADLLFWNKRLLPKDFRKRAASSAQGEREYELYASAPIPRSGKKARTTHEAADASVPRSRQPSGSQPGAAQSAPTSSVSRGIPATSLGAGAFHQGVARGRPAPRGSGSLHYGRGEVEDPSFDVEYETPPAGRSSRSSAPLATVTQPENSEVDRLRQCVIVHEITLGLGTGGDAAVQTGNCGILAKLEDHMHQLGREISELHDRVGRRAPSSGVDEAFCQLQQVRGALSDLAPRTETPSYGYAQPYSQPYGYGGYSTYPVGAQPYGAPPGYQPPRGPPMPRGSWPYAAGLSTTSEAESRFEELGPPSSRDACGVWGVSGPPADHDTASDDPHKMAGASSST</sequence>
<dbReference type="Proteomes" id="UP000735874">
    <property type="component" value="Unassembled WGS sequence"/>
</dbReference>
<feature type="region of interest" description="Disordered" evidence="1">
    <location>
        <begin position="375"/>
        <end position="492"/>
    </location>
</feature>